<comment type="caution">
    <text evidence="2">The sequence shown here is derived from an EMBL/GenBank/DDBJ whole genome shotgun (WGS) entry which is preliminary data.</text>
</comment>
<gene>
    <name evidence="2" type="ORF">GCM10009811_12040</name>
</gene>
<dbReference type="PANTHER" id="PTHR10285">
    <property type="entry name" value="URIDINE KINASE"/>
    <property type="match status" value="1"/>
</dbReference>
<dbReference type="Proteomes" id="UP001499938">
    <property type="component" value="Unassembled WGS sequence"/>
</dbReference>
<sequence>MTQKDTRARVVLLAGPSGAGKSRLADRLRAAHGWPIVNLDDFYKDVDDPSLPMHPSLGIADWDDPRSWDGEGAVAALTALIDEGRCEVPVYDISVSQRVSSTTATLPAEHLVLAEGIFAAELVAPLRAAGVLHSAWCVRNRPALTFVRRLARDLKEHRKPPRVLIRRGLELMRAEPQVVARASKRGARPATAPEVEAALRT</sequence>
<dbReference type="SUPFAM" id="SSF52540">
    <property type="entry name" value="P-loop containing nucleoside triphosphate hydrolases"/>
    <property type="match status" value="1"/>
</dbReference>
<evidence type="ECO:0000313" key="3">
    <source>
        <dbReference type="Proteomes" id="UP001499938"/>
    </source>
</evidence>
<proteinExistence type="predicted"/>
<keyword evidence="3" id="KW-1185">Reference proteome</keyword>
<dbReference type="PRINTS" id="PR00988">
    <property type="entry name" value="URIDINKINASE"/>
</dbReference>
<dbReference type="EMBL" id="BAAAPO010000021">
    <property type="protein sequence ID" value="GAA1788745.1"/>
    <property type="molecule type" value="Genomic_DNA"/>
</dbReference>
<name>A0ABN2LHT6_9MICO</name>
<evidence type="ECO:0000256" key="1">
    <source>
        <dbReference type="SAM" id="MobiDB-lite"/>
    </source>
</evidence>
<reference evidence="2 3" key="1">
    <citation type="journal article" date="2019" name="Int. J. Syst. Evol. Microbiol.">
        <title>The Global Catalogue of Microorganisms (GCM) 10K type strain sequencing project: providing services to taxonomists for standard genome sequencing and annotation.</title>
        <authorList>
            <consortium name="The Broad Institute Genomics Platform"/>
            <consortium name="The Broad Institute Genome Sequencing Center for Infectious Disease"/>
            <person name="Wu L."/>
            <person name="Ma J."/>
        </authorList>
    </citation>
    <scope>NUCLEOTIDE SEQUENCE [LARGE SCALE GENOMIC DNA]</scope>
    <source>
        <strain evidence="2 3">JCM 15592</strain>
    </source>
</reference>
<protein>
    <recommendedName>
        <fullName evidence="4">Uridine kinase</fullName>
    </recommendedName>
</protein>
<accession>A0ABN2LHT6</accession>
<dbReference type="InterPro" id="IPR027417">
    <property type="entry name" value="P-loop_NTPase"/>
</dbReference>
<evidence type="ECO:0000313" key="2">
    <source>
        <dbReference type="EMBL" id="GAA1788745.1"/>
    </source>
</evidence>
<dbReference type="Gene3D" id="3.40.50.300">
    <property type="entry name" value="P-loop containing nucleotide triphosphate hydrolases"/>
    <property type="match status" value="1"/>
</dbReference>
<feature type="region of interest" description="Disordered" evidence="1">
    <location>
        <begin position="180"/>
        <end position="201"/>
    </location>
</feature>
<organism evidence="2 3">
    <name type="scientific">Nostocoides veronense</name>
    <dbReference type="NCBI Taxonomy" id="330836"/>
    <lineage>
        <taxon>Bacteria</taxon>
        <taxon>Bacillati</taxon>
        <taxon>Actinomycetota</taxon>
        <taxon>Actinomycetes</taxon>
        <taxon>Micrococcales</taxon>
        <taxon>Intrasporangiaceae</taxon>
        <taxon>Nostocoides</taxon>
    </lineage>
</organism>
<dbReference type="RefSeq" id="WP_344082525.1">
    <property type="nucleotide sequence ID" value="NZ_BAAAPO010000021.1"/>
</dbReference>
<evidence type="ECO:0008006" key="4">
    <source>
        <dbReference type="Google" id="ProtNLM"/>
    </source>
</evidence>